<keyword evidence="2" id="KW-0812">Transmembrane</keyword>
<feature type="transmembrane region" description="Helical" evidence="2">
    <location>
        <begin position="125"/>
        <end position="144"/>
    </location>
</feature>
<dbReference type="Proteomes" id="UP000308549">
    <property type="component" value="Unassembled WGS sequence"/>
</dbReference>
<protein>
    <recommendedName>
        <fullName evidence="5">Mitochondrial integral membrane protein</fullName>
    </recommendedName>
</protein>
<keyword evidence="4" id="KW-1185">Reference proteome</keyword>
<proteinExistence type="predicted"/>
<feature type="compositionally biased region" description="Polar residues" evidence="1">
    <location>
        <begin position="1"/>
        <end position="11"/>
    </location>
</feature>
<dbReference type="EMBL" id="NAJL01000102">
    <property type="protein sequence ID" value="TKA21769.1"/>
    <property type="molecule type" value="Genomic_DNA"/>
</dbReference>
<comment type="caution">
    <text evidence="3">The sequence shown here is derived from an EMBL/GenBank/DDBJ whole genome shotgun (WGS) entry which is preliminary data.</text>
</comment>
<feature type="region of interest" description="Disordered" evidence="1">
    <location>
        <begin position="1"/>
        <end position="68"/>
    </location>
</feature>
<dbReference type="AlphaFoldDB" id="A0A4V6WJL7"/>
<dbReference type="SUPFAM" id="SSF53474">
    <property type="entry name" value="alpha/beta-Hydrolases"/>
    <property type="match status" value="1"/>
</dbReference>
<name>A0A4V6WJL7_9PEZI</name>
<keyword evidence="2" id="KW-1133">Transmembrane helix</keyword>
<dbReference type="InterPro" id="IPR019431">
    <property type="entry name" value="DUF2417"/>
</dbReference>
<feature type="transmembrane region" description="Helical" evidence="2">
    <location>
        <begin position="151"/>
        <end position="170"/>
    </location>
</feature>
<evidence type="ECO:0000313" key="4">
    <source>
        <dbReference type="Proteomes" id="UP000308549"/>
    </source>
</evidence>
<gene>
    <name evidence="3" type="ORF">B0A50_08694</name>
</gene>
<dbReference type="Gene3D" id="3.40.50.1820">
    <property type="entry name" value="alpha/beta hydrolase"/>
    <property type="match status" value="1"/>
</dbReference>
<evidence type="ECO:0000313" key="3">
    <source>
        <dbReference type="EMBL" id="TKA21769.1"/>
    </source>
</evidence>
<accession>A0A4V6WJL7</accession>
<sequence>MSLWGSQQKQNGHTDDTAAADDTQPPTEHMARRSGDSGRREPTERDRLLPATNDNGNIARPPHADGYLDPDDPAVSPYNLWTVRALRFFSFLFLALTFLWWVLLLVSIFVSPPGLNTRGSGFFDFSYSCLTLGLLLCSLLFFGAPSLAMRVSLGVIGVLLLIDLIIIVSIHRLRNEEGPAGLASLVWAIFISGWCILTDRVVTWGKREEEERLTGRPETRRTLKEWLEVLVATVILAIYIVIAVLMTGTLILRARDAGLELDGARYLVDGEKYRVHLACVGDAIQNSTRVPTVLLEAGETPLEYDFEHWAYAAYKNGTIPRYCYWDRPGYAWSDNAPSPHSAGMSADNLAEALARADEQGPWILVSAGYGTIVTRIFSARNFRNVAALLLIDPLHEDLLHTLANPTNGFLLWAEGILSPLGIQRLPGALFKGRTREDRVYGRSAGSGGKLLKAHLQESLVADSLTKSEVASARTIQSVDTPLVVISSGIHVRSDDEWARKQQDLTKLTDNLQSWDVVGKAPHMVWRTLKGREVMEERVGELVKGVKGKMME</sequence>
<dbReference type="Pfam" id="PF10329">
    <property type="entry name" value="DUF2417"/>
    <property type="match status" value="1"/>
</dbReference>
<evidence type="ECO:0000256" key="1">
    <source>
        <dbReference type="SAM" id="MobiDB-lite"/>
    </source>
</evidence>
<feature type="transmembrane region" description="Helical" evidence="2">
    <location>
        <begin position="88"/>
        <end position="110"/>
    </location>
</feature>
<keyword evidence="2" id="KW-0472">Membrane</keyword>
<dbReference type="InterPro" id="IPR029058">
    <property type="entry name" value="AB_hydrolase_fold"/>
</dbReference>
<organism evidence="3 4">
    <name type="scientific">Salinomyces thailandicus</name>
    <dbReference type="NCBI Taxonomy" id="706561"/>
    <lineage>
        <taxon>Eukaryota</taxon>
        <taxon>Fungi</taxon>
        <taxon>Dikarya</taxon>
        <taxon>Ascomycota</taxon>
        <taxon>Pezizomycotina</taxon>
        <taxon>Dothideomycetes</taxon>
        <taxon>Dothideomycetidae</taxon>
        <taxon>Mycosphaerellales</taxon>
        <taxon>Teratosphaeriaceae</taxon>
        <taxon>Salinomyces</taxon>
    </lineage>
</organism>
<evidence type="ECO:0000256" key="2">
    <source>
        <dbReference type="SAM" id="Phobius"/>
    </source>
</evidence>
<dbReference type="OrthoDB" id="164921at2759"/>
<reference evidence="3 4" key="1">
    <citation type="submission" date="2017-03" db="EMBL/GenBank/DDBJ databases">
        <title>Genomes of endolithic fungi from Antarctica.</title>
        <authorList>
            <person name="Coleine C."/>
            <person name="Masonjones S."/>
            <person name="Stajich J.E."/>
        </authorList>
    </citation>
    <scope>NUCLEOTIDE SEQUENCE [LARGE SCALE GENOMIC DNA]</scope>
    <source>
        <strain evidence="3 4">CCFEE 6315</strain>
    </source>
</reference>
<feature type="compositionally biased region" description="Basic and acidic residues" evidence="1">
    <location>
        <begin position="29"/>
        <end position="48"/>
    </location>
</feature>
<evidence type="ECO:0008006" key="5">
    <source>
        <dbReference type="Google" id="ProtNLM"/>
    </source>
</evidence>
<feature type="transmembrane region" description="Helical" evidence="2">
    <location>
        <begin position="226"/>
        <end position="252"/>
    </location>
</feature>
<feature type="transmembrane region" description="Helical" evidence="2">
    <location>
        <begin position="182"/>
        <end position="205"/>
    </location>
</feature>